<organism evidence="1">
    <name type="scientific">Pseudomonas syringae</name>
    <dbReference type="NCBI Taxonomy" id="317"/>
    <lineage>
        <taxon>Bacteria</taxon>
        <taxon>Pseudomonadati</taxon>
        <taxon>Pseudomonadota</taxon>
        <taxon>Gammaproteobacteria</taxon>
        <taxon>Pseudomonadales</taxon>
        <taxon>Pseudomonadaceae</taxon>
        <taxon>Pseudomonas</taxon>
    </lineage>
</organism>
<evidence type="ECO:0000313" key="1">
    <source>
        <dbReference type="EMBL" id="AFK89120.1"/>
    </source>
</evidence>
<geneLocation type="plasmid" evidence="1">
    <name>pB76-81</name>
</geneLocation>
<reference evidence="1" key="1">
    <citation type="submission" date="2012-01" db="EMBL/GenBank/DDBJ databases">
        <authorList>
            <person name="Summers A.O."/>
            <person name="Wireman J."/>
        </authorList>
    </citation>
    <scope>NUCLEOTIDE SEQUENCE</scope>
    <source>
        <strain evidence="1">B76</strain>
        <plasmid evidence="1">pB76-81</plasmid>
    </source>
</reference>
<name>I3W0J3_PSESX</name>
<sequence>MNGCPYGRAIRNLADRRLLLFISQRVNLTGAGITAYAKKLGQVDGLRVHGLSATVATNALEHVEPNP</sequence>
<dbReference type="AlphaFoldDB" id="I3W0J3"/>
<keyword evidence="1" id="KW-0614">Plasmid</keyword>
<accession>I3W0J3</accession>
<proteinExistence type="predicted"/>
<protein>
    <submittedName>
        <fullName evidence="1">Tyrosine recombinase XerC</fullName>
    </submittedName>
</protein>
<dbReference type="EMBL" id="JQ418525">
    <property type="protein sequence ID" value="AFK89120.1"/>
    <property type="molecule type" value="Genomic_DNA"/>
</dbReference>